<comment type="caution">
    <text evidence="6">The sequence shown here is derived from an EMBL/GenBank/DDBJ whole genome shotgun (WGS) entry which is preliminary data.</text>
</comment>
<evidence type="ECO:0000256" key="1">
    <source>
        <dbReference type="ARBA" id="ARBA00004141"/>
    </source>
</evidence>
<dbReference type="Pfam" id="PF13564">
    <property type="entry name" value="DoxX_2"/>
    <property type="match status" value="1"/>
</dbReference>
<feature type="transmembrane region" description="Helical" evidence="5">
    <location>
        <begin position="97"/>
        <end position="115"/>
    </location>
</feature>
<sequence>MKKNKVIFWTTTAIVSGMMLFSGFLYLTSPDLEAAFTHLGFPAYFRIELGLAKLIGALLLLIPAVPATLKLFAYFGFGLTFVSAIVAHIASGDAMSVSFAPFVFLVLLVVSYGYWGKIEEKKPVFA</sequence>
<dbReference type="InterPro" id="IPR032808">
    <property type="entry name" value="DoxX"/>
</dbReference>
<accession>A0ABS3CA53</accession>
<proteinExistence type="predicted"/>
<protein>
    <submittedName>
        <fullName evidence="6">DoxX family protein</fullName>
    </submittedName>
</protein>
<evidence type="ECO:0000313" key="6">
    <source>
        <dbReference type="EMBL" id="MBN7813055.1"/>
    </source>
</evidence>
<keyword evidence="7" id="KW-1185">Reference proteome</keyword>
<keyword evidence="4 5" id="KW-0472">Membrane</keyword>
<comment type="subcellular location">
    <subcellularLocation>
        <location evidence="1">Membrane</location>
        <topology evidence="1">Multi-pass membrane protein</topology>
    </subcellularLocation>
</comment>
<evidence type="ECO:0000256" key="2">
    <source>
        <dbReference type="ARBA" id="ARBA00022692"/>
    </source>
</evidence>
<evidence type="ECO:0000256" key="5">
    <source>
        <dbReference type="SAM" id="Phobius"/>
    </source>
</evidence>
<evidence type="ECO:0000256" key="3">
    <source>
        <dbReference type="ARBA" id="ARBA00022989"/>
    </source>
</evidence>
<feature type="transmembrane region" description="Helical" evidence="5">
    <location>
        <begin position="47"/>
        <end position="65"/>
    </location>
</feature>
<reference evidence="6 7" key="1">
    <citation type="submission" date="2021-03" db="EMBL/GenBank/DDBJ databases">
        <title>novel species isolated from a fishpond in China.</title>
        <authorList>
            <person name="Lu H."/>
            <person name="Cai Z."/>
        </authorList>
    </citation>
    <scope>NUCLEOTIDE SEQUENCE [LARGE SCALE GENOMIC DNA]</scope>
    <source>
        <strain evidence="6 7">H41</strain>
    </source>
</reference>
<evidence type="ECO:0000313" key="7">
    <source>
        <dbReference type="Proteomes" id="UP000664317"/>
    </source>
</evidence>
<feature type="transmembrane region" description="Helical" evidence="5">
    <location>
        <begin position="72"/>
        <end position="91"/>
    </location>
</feature>
<name>A0ABS3CA53_9BACT</name>
<dbReference type="EMBL" id="JAFKCT010000010">
    <property type="protein sequence ID" value="MBN7813055.1"/>
    <property type="molecule type" value="Genomic_DNA"/>
</dbReference>
<feature type="transmembrane region" description="Helical" evidence="5">
    <location>
        <begin position="7"/>
        <end position="27"/>
    </location>
</feature>
<keyword evidence="2 5" id="KW-0812">Transmembrane</keyword>
<dbReference type="Proteomes" id="UP000664317">
    <property type="component" value="Unassembled WGS sequence"/>
</dbReference>
<dbReference type="RefSeq" id="WP_206579833.1">
    <property type="nucleotide sequence ID" value="NZ_JAFKCT010000010.1"/>
</dbReference>
<keyword evidence="3 5" id="KW-1133">Transmembrane helix</keyword>
<organism evidence="6 7">
    <name type="scientific">Algoriphagus oliviformis</name>
    <dbReference type="NCBI Taxonomy" id="2811231"/>
    <lineage>
        <taxon>Bacteria</taxon>
        <taxon>Pseudomonadati</taxon>
        <taxon>Bacteroidota</taxon>
        <taxon>Cytophagia</taxon>
        <taxon>Cytophagales</taxon>
        <taxon>Cyclobacteriaceae</taxon>
        <taxon>Algoriphagus</taxon>
    </lineage>
</organism>
<evidence type="ECO:0000256" key="4">
    <source>
        <dbReference type="ARBA" id="ARBA00023136"/>
    </source>
</evidence>
<gene>
    <name evidence="6" type="ORF">J0A68_19025</name>
</gene>